<dbReference type="CDD" id="cd01767">
    <property type="entry name" value="UBX"/>
    <property type="match status" value="1"/>
</dbReference>
<dbReference type="SUPFAM" id="SSF54236">
    <property type="entry name" value="Ubiquitin-like"/>
    <property type="match status" value="1"/>
</dbReference>
<dbReference type="AlphaFoldDB" id="A0AAE1MJI7"/>
<dbReference type="Proteomes" id="UP001293593">
    <property type="component" value="Unassembled WGS sequence"/>
</dbReference>
<evidence type="ECO:0000313" key="5">
    <source>
        <dbReference type="EMBL" id="KAK4262721.1"/>
    </source>
</evidence>
<feature type="region of interest" description="Disordered" evidence="3">
    <location>
        <begin position="233"/>
        <end position="266"/>
    </location>
</feature>
<dbReference type="EMBL" id="JAWXYG010000009">
    <property type="protein sequence ID" value="KAK4262721.1"/>
    <property type="molecule type" value="Genomic_DNA"/>
</dbReference>
<feature type="coiled-coil region" evidence="2">
    <location>
        <begin position="272"/>
        <end position="325"/>
    </location>
</feature>
<proteinExistence type="predicted"/>
<feature type="region of interest" description="Disordered" evidence="3">
    <location>
        <begin position="179"/>
        <end position="208"/>
    </location>
</feature>
<evidence type="ECO:0000259" key="4">
    <source>
        <dbReference type="PROSITE" id="PS50033"/>
    </source>
</evidence>
<dbReference type="PANTHER" id="PTHR23322:SF93">
    <property type="entry name" value="UBX DOMAIN-CONTAINING PROTEIN 8"/>
    <property type="match status" value="1"/>
</dbReference>
<dbReference type="InterPro" id="IPR050730">
    <property type="entry name" value="UBX_domain-protein"/>
</dbReference>
<dbReference type="InterPro" id="IPR029071">
    <property type="entry name" value="Ubiquitin-like_domsf"/>
</dbReference>
<keyword evidence="2" id="KW-0175">Coiled coil</keyword>
<feature type="domain" description="UBX" evidence="4">
    <location>
        <begin position="333"/>
        <end position="409"/>
    </location>
</feature>
<organism evidence="5 6">
    <name type="scientific">Acacia crassicarpa</name>
    <name type="common">northern wattle</name>
    <dbReference type="NCBI Taxonomy" id="499986"/>
    <lineage>
        <taxon>Eukaryota</taxon>
        <taxon>Viridiplantae</taxon>
        <taxon>Streptophyta</taxon>
        <taxon>Embryophyta</taxon>
        <taxon>Tracheophyta</taxon>
        <taxon>Spermatophyta</taxon>
        <taxon>Magnoliopsida</taxon>
        <taxon>eudicotyledons</taxon>
        <taxon>Gunneridae</taxon>
        <taxon>Pentapetalae</taxon>
        <taxon>rosids</taxon>
        <taxon>fabids</taxon>
        <taxon>Fabales</taxon>
        <taxon>Fabaceae</taxon>
        <taxon>Caesalpinioideae</taxon>
        <taxon>mimosoid clade</taxon>
        <taxon>Acacieae</taxon>
        <taxon>Acacia</taxon>
    </lineage>
</organism>
<evidence type="ECO:0000313" key="6">
    <source>
        <dbReference type="Proteomes" id="UP001293593"/>
    </source>
</evidence>
<accession>A0AAE1MJI7</accession>
<reference evidence="5" key="1">
    <citation type="submission" date="2023-10" db="EMBL/GenBank/DDBJ databases">
        <title>Chromosome-level genome of the transformable northern wattle, Acacia crassicarpa.</title>
        <authorList>
            <person name="Massaro I."/>
            <person name="Sinha N.R."/>
            <person name="Poethig S."/>
            <person name="Leichty A.R."/>
        </authorList>
    </citation>
    <scope>NUCLEOTIDE SEQUENCE</scope>
    <source>
        <strain evidence="5">Acra3RX</strain>
        <tissue evidence="5">Leaf</tissue>
    </source>
</reference>
<evidence type="ECO:0000256" key="1">
    <source>
        <dbReference type="ARBA" id="ARBA00022786"/>
    </source>
</evidence>
<dbReference type="Gene3D" id="3.10.20.90">
    <property type="entry name" value="Phosphatidylinositol 3-kinase Catalytic Subunit, Chain A, domain 1"/>
    <property type="match status" value="1"/>
</dbReference>
<sequence>MARHNQRAIEKFMRITGVSEAMAVQKLEKRGDVIDALIEHFNEGDRNVAGEVRETPIDVTDGNQYTPQDEQTNKILSDTSLCGSARDEQMTPFRTLNEFPRLLNQDIDLALSLSIETAEQEGAQRLQGDVSAPIVGPPESSGVELGQIAASNGRLELLEVERSFFQDLAKYADLFETGTMSSSGYRDSKNNPQHNRNSILEEELGGISSEERDDALMLEAIMLGGIPEGNGYSLPNDFMQNRASYPQPAPRPPSPSLSAQRLVREQKDDECLESLQADREKELRAVEEAKAAREEEWRRDEESQKKLQEEKCLELERRMAAKEAALPPEPSSEDENAVTLLVKMPDGRCRGRRFLKSDNLQYLFDFIDINWMVKPGTYRFVSPQRAFSDGEGALTLNEVGLTKKEEVLCLELI</sequence>
<gene>
    <name evidence="5" type="ORF">QN277_028247</name>
</gene>
<dbReference type="GO" id="GO:0043130">
    <property type="term" value="F:ubiquitin binding"/>
    <property type="evidence" value="ECO:0007669"/>
    <property type="project" value="TreeGrafter"/>
</dbReference>
<dbReference type="PANTHER" id="PTHR23322">
    <property type="entry name" value="FAS-ASSOCIATED PROTEIN"/>
    <property type="match status" value="1"/>
</dbReference>
<dbReference type="PROSITE" id="PS50033">
    <property type="entry name" value="UBX"/>
    <property type="match status" value="1"/>
</dbReference>
<protein>
    <recommendedName>
        <fullName evidence="4">UBX domain-containing protein</fullName>
    </recommendedName>
</protein>
<name>A0AAE1MJI7_9FABA</name>
<comment type="caution">
    <text evidence="5">The sequence shown here is derived from an EMBL/GenBank/DDBJ whole genome shotgun (WGS) entry which is preliminary data.</text>
</comment>
<dbReference type="InterPro" id="IPR001012">
    <property type="entry name" value="UBX_dom"/>
</dbReference>
<keyword evidence="6" id="KW-1185">Reference proteome</keyword>
<feature type="compositionally biased region" description="Polar residues" evidence="3">
    <location>
        <begin position="179"/>
        <end position="197"/>
    </location>
</feature>
<evidence type="ECO:0000256" key="3">
    <source>
        <dbReference type="SAM" id="MobiDB-lite"/>
    </source>
</evidence>
<keyword evidence="1" id="KW-0833">Ubl conjugation pathway</keyword>
<dbReference type="Pfam" id="PF00789">
    <property type="entry name" value="UBX"/>
    <property type="match status" value="1"/>
</dbReference>
<evidence type="ECO:0000256" key="2">
    <source>
        <dbReference type="SAM" id="Coils"/>
    </source>
</evidence>